<accession>A0A4S2CV97</accession>
<dbReference type="RefSeq" id="WP_136006016.1">
    <property type="nucleotide sequence ID" value="NZ_SRYW01000013.1"/>
</dbReference>
<feature type="compositionally biased region" description="Basic and acidic residues" evidence="1">
    <location>
        <begin position="355"/>
        <end position="382"/>
    </location>
</feature>
<dbReference type="InterPro" id="IPR025403">
    <property type="entry name" value="TgpA-like_C"/>
</dbReference>
<feature type="domain" description="Protein-glutamine gamma-glutamyltransferase-like C-terminal" evidence="3">
    <location>
        <begin position="471"/>
        <end position="540"/>
    </location>
</feature>
<keyword evidence="2" id="KW-0472">Membrane</keyword>
<evidence type="ECO:0000313" key="5">
    <source>
        <dbReference type="Proteomes" id="UP000306631"/>
    </source>
</evidence>
<dbReference type="EMBL" id="SRYW01000013">
    <property type="protein sequence ID" value="TGY32827.1"/>
    <property type="molecule type" value="Genomic_DNA"/>
</dbReference>
<evidence type="ECO:0000259" key="3">
    <source>
        <dbReference type="Pfam" id="PF13559"/>
    </source>
</evidence>
<dbReference type="Proteomes" id="UP000306631">
    <property type="component" value="Unassembled WGS sequence"/>
</dbReference>
<feature type="region of interest" description="Disordered" evidence="1">
    <location>
        <begin position="342"/>
        <end position="386"/>
    </location>
</feature>
<feature type="transmembrane region" description="Helical" evidence="2">
    <location>
        <begin position="199"/>
        <end position="229"/>
    </location>
</feature>
<feature type="transmembrane region" description="Helical" evidence="2">
    <location>
        <begin position="397"/>
        <end position="418"/>
    </location>
</feature>
<comment type="caution">
    <text evidence="4">The sequence shown here is derived from an EMBL/GenBank/DDBJ whole genome shotgun (WGS) entry which is preliminary data.</text>
</comment>
<feature type="transmembrane region" description="Helical" evidence="2">
    <location>
        <begin position="21"/>
        <end position="45"/>
    </location>
</feature>
<feature type="compositionally biased region" description="Basic and acidic residues" evidence="1">
    <location>
        <begin position="302"/>
        <end position="313"/>
    </location>
</feature>
<proteinExistence type="predicted"/>
<dbReference type="AlphaFoldDB" id="A0A4S2CV97"/>
<feature type="region of interest" description="Disordered" evidence="1">
    <location>
        <begin position="275"/>
        <end position="330"/>
    </location>
</feature>
<organism evidence="4 5">
    <name type="scientific">Stenotrophomonas maltophilia</name>
    <name type="common">Pseudomonas maltophilia</name>
    <name type="synonym">Xanthomonas maltophilia</name>
    <dbReference type="NCBI Taxonomy" id="40324"/>
    <lineage>
        <taxon>Bacteria</taxon>
        <taxon>Pseudomonadati</taxon>
        <taxon>Pseudomonadota</taxon>
        <taxon>Gammaproteobacteria</taxon>
        <taxon>Lysobacterales</taxon>
        <taxon>Lysobacteraceae</taxon>
        <taxon>Stenotrophomonas</taxon>
        <taxon>Stenotrophomonas maltophilia group</taxon>
    </lineage>
</organism>
<feature type="transmembrane region" description="Helical" evidence="2">
    <location>
        <begin position="254"/>
        <end position="273"/>
    </location>
</feature>
<protein>
    <submittedName>
        <fullName evidence="4">DUF4129 domain-containing protein</fullName>
    </submittedName>
</protein>
<evidence type="ECO:0000313" key="4">
    <source>
        <dbReference type="EMBL" id="TGY32827.1"/>
    </source>
</evidence>
<name>A0A4S2CV97_STEMA</name>
<dbReference type="OrthoDB" id="183980at2"/>
<evidence type="ECO:0000256" key="2">
    <source>
        <dbReference type="SAM" id="Phobius"/>
    </source>
</evidence>
<sequence>MRIDQLNVVLRARSGWEAMELGTALVRRHAVAIWTPWLLLALPVFVALNTLAWWADAFALAWLAMWWLKPLFERVALYVISRGVFGETPGTLDTLRAQRHWGWQGFWGYLGWRRPSPMRTVMLPVNLLEGADPVHRRDRRRAILNGTLGHSLMLTLVAMTFEVVLVVGAIAGVFMLVPFEQLPDSWRAAWAMVGEDTPAWAKLCFNLLCWAAATLIGPFHVGAGFGLYLNRRTEMEAWDVEIAFRRLRERLRQAAPLLMLALVLAWPAGVLHAQQAPPADTVDDTAPDTDTTGGDADVQEAQIRERIQKRREGGQTPPRDAPSIFGNDPVDTAGFRQAVERAYEDPLQHPTRTVTEWRRIPDDAADKKKKKELDARPTERSARTKTAAQWSAQIAEWGLWAFVGVLVVILLLTTRRWLPWLRGSGRRRREKEATPVQEDAITLPDVVPPDVATRARALWQQGRPRQALALLYRASVESMSERAQVSLPPGATEAQCLRAARRMPDEGDRTAFARVVRVWQYAAYAGRLPDDAEFDALAGSLREQFRWQA</sequence>
<feature type="transmembrane region" description="Helical" evidence="2">
    <location>
        <begin position="146"/>
        <end position="179"/>
    </location>
</feature>
<dbReference type="Pfam" id="PF13559">
    <property type="entry name" value="DUF4129"/>
    <property type="match status" value="1"/>
</dbReference>
<gene>
    <name evidence="4" type="ORF">E5352_14320</name>
</gene>
<keyword evidence="2" id="KW-1133">Transmembrane helix</keyword>
<keyword evidence="2" id="KW-0812">Transmembrane</keyword>
<reference evidence="4 5" key="1">
    <citation type="submission" date="2019-04" db="EMBL/GenBank/DDBJ databases">
        <title>Microbes associate with the intestines of laboratory mice.</title>
        <authorList>
            <person name="Navarre W."/>
            <person name="Wong E."/>
            <person name="Huang K."/>
            <person name="Tropini C."/>
            <person name="Ng K."/>
            <person name="Yu B."/>
        </authorList>
    </citation>
    <scope>NUCLEOTIDE SEQUENCE [LARGE SCALE GENOMIC DNA]</scope>
    <source>
        <strain evidence="4 5">NM62_B4-13</strain>
    </source>
</reference>
<evidence type="ECO:0000256" key="1">
    <source>
        <dbReference type="SAM" id="MobiDB-lite"/>
    </source>
</evidence>